<evidence type="ECO:0000313" key="3">
    <source>
        <dbReference type="Proteomes" id="UP001215598"/>
    </source>
</evidence>
<feature type="transmembrane region" description="Helical" evidence="1">
    <location>
        <begin position="106"/>
        <end position="123"/>
    </location>
</feature>
<proteinExistence type="predicted"/>
<evidence type="ECO:0000256" key="1">
    <source>
        <dbReference type="SAM" id="Phobius"/>
    </source>
</evidence>
<keyword evidence="3" id="KW-1185">Reference proteome</keyword>
<keyword evidence="1" id="KW-0812">Transmembrane</keyword>
<accession>A0AAD7HR98</accession>
<keyword evidence="1" id="KW-0472">Membrane</keyword>
<sequence>MSFAIWYLCSREVALRKEQVIPSHTLATSVPDGNCYLETKNLDGETSLKLQKSLTTTSDLPSAEDVQRALRPRLGAALAEPLPKIKFRKDVPLHRALRPHFWMTQYIMRMLYVTISFLLFVIGDRDTTRRRPRGSPAALSQDPTLTSNFFFYLLVLGLSKQVTVPVLAGGQWAPKFFLPVVANLVRTPSLRRATAPCPGPIEDLVPSLILVRLDRAA</sequence>
<gene>
    <name evidence="2" type="ORF">B0H16DRAFT_1894735</name>
</gene>
<keyword evidence="1" id="KW-1133">Transmembrane helix</keyword>
<dbReference type="Proteomes" id="UP001215598">
    <property type="component" value="Unassembled WGS sequence"/>
</dbReference>
<dbReference type="EMBL" id="JARKIB010000186">
    <property type="protein sequence ID" value="KAJ7726496.1"/>
    <property type="molecule type" value="Genomic_DNA"/>
</dbReference>
<comment type="caution">
    <text evidence="2">The sequence shown here is derived from an EMBL/GenBank/DDBJ whole genome shotgun (WGS) entry which is preliminary data.</text>
</comment>
<name>A0AAD7HR98_9AGAR</name>
<protein>
    <submittedName>
        <fullName evidence="2">Uncharacterized protein</fullName>
    </submittedName>
</protein>
<reference evidence="2" key="1">
    <citation type="submission" date="2023-03" db="EMBL/GenBank/DDBJ databases">
        <title>Massive genome expansion in bonnet fungi (Mycena s.s.) driven by repeated elements and novel gene families across ecological guilds.</title>
        <authorList>
            <consortium name="Lawrence Berkeley National Laboratory"/>
            <person name="Harder C.B."/>
            <person name="Miyauchi S."/>
            <person name="Viragh M."/>
            <person name="Kuo A."/>
            <person name="Thoen E."/>
            <person name="Andreopoulos B."/>
            <person name="Lu D."/>
            <person name="Skrede I."/>
            <person name="Drula E."/>
            <person name="Henrissat B."/>
            <person name="Morin E."/>
            <person name="Kohler A."/>
            <person name="Barry K."/>
            <person name="LaButti K."/>
            <person name="Morin E."/>
            <person name="Salamov A."/>
            <person name="Lipzen A."/>
            <person name="Mereny Z."/>
            <person name="Hegedus B."/>
            <person name="Baldrian P."/>
            <person name="Stursova M."/>
            <person name="Weitz H."/>
            <person name="Taylor A."/>
            <person name="Grigoriev I.V."/>
            <person name="Nagy L.G."/>
            <person name="Martin F."/>
            <person name="Kauserud H."/>
        </authorList>
    </citation>
    <scope>NUCLEOTIDE SEQUENCE</scope>
    <source>
        <strain evidence="2">CBHHK182m</strain>
    </source>
</reference>
<organism evidence="2 3">
    <name type="scientific">Mycena metata</name>
    <dbReference type="NCBI Taxonomy" id="1033252"/>
    <lineage>
        <taxon>Eukaryota</taxon>
        <taxon>Fungi</taxon>
        <taxon>Dikarya</taxon>
        <taxon>Basidiomycota</taxon>
        <taxon>Agaricomycotina</taxon>
        <taxon>Agaricomycetes</taxon>
        <taxon>Agaricomycetidae</taxon>
        <taxon>Agaricales</taxon>
        <taxon>Marasmiineae</taxon>
        <taxon>Mycenaceae</taxon>
        <taxon>Mycena</taxon>
    </lineage>
</organism>
<evidence type="ECO:0000313" key="2">
    <source>
        <dbReference type="EMBL" id="KAJ7726496.1"/>
    </source>
</evidence>
<dbReference type="AlphaFoldDB" id="A0AAD7HR98"/>